<protein>
    <recommendedName>
        <fullName evidence="2">AMP-dependent synthetase/ligase domain-containing protein</fullName>
    </recommendedName>
</protein>
<dbReference type="Gramene" id="ERN13643">
    <property type="protein sequence ID" value="ERN13643"/>
    <property type="gene ID" value="AMTR_s00049p00101240"/>
</dbReference>
<evidence type="ECO:0000256" key="1">
    <source>
        <dbReference type="ARBA" id="ARBA00022598"/>
    </source>
</evidence>
<dbReference type="Pfam" id="PF00501">
    <property type="entry name" value="AMP-binding"/>
    <property type="match status" value="1"/>
</dbReference>
<dbReference type="InterPro" id="IPR000873">
    <property type="entry name" value="AMP-dep_synth/lig_dom"/>
</dbReference>
<gene>
    <name evidence="3" type="ORF">AMTR_s00049p00101240</name>
</gene>
<dbReference type="PANTHER" id="PTHR24096">
    <property type="entry name" value="LONG-CHAIN-FATTY-ACID--COA LIGASE"/>
    <property type="match status" value="1"/>
</dbReference>
<dbReference type="PROSITE" id="PS00455">
    <property type="entry name" value="AMP_BINDING"/>
    <property type="match status" value="1"/>
</dbReference>
<dbReference type="PANTHER" id="PTHR24096:SF251">
    <property type="entry name" value="4-COUMARATE--COA LIGASE-LIKE 9"/>
    <property type="match status" value="1"/>
</dbReference>
<dbReference type="HOGENOM" id="CLU_000022_59_2_1"/>
<dbReference type="InterPro" id="IPR020845">
    <property type="entry name" value="AMP-binding_CS"/>
</dbReference>
<dbReference type="GO" id="GO:0016405">
    <property type="term" value="F:CoA-ligase activity"/>
    <property type="evidence" value="ECO:0000318"/>
    <property type="project" value="GO_Central"/>
</dbReference>
<feature type="domain" description="AMP-dependent synthetase/ligase" evidence="2">
    <location>
        <begin position="42"/>
        <end position="382"/>
    </location>
</feature>
<evidence type="ECO:0000313" key="4">
    <source>
        <dbReference type="Proteomes" id="UP000017836"/>
    </source>
</evidence>
<evidence type="ECO:0000313" key="3">
    <source>
        <dbReference type="EMBL" id="ERN13643.1"/>
    </source>
</evidence>
<dbReference type="InterPro" id="IPR042099">
    <property type="entry name" value="ANL_N_sf"/>
</dbReference>
<reference evidence="4" key="1">
    <citation type="journal article" date="2013" name="Science">
        <title>The Amborella genome and the evolution of flowering plants.</title>
        <authorList>
            <consortium name="Amborella Genome Project"/>
        </authorList>
    </citation>
    <scope>NUCLEOTIDE SEQUENCE [LARGE SCALE GENOMIC DNA]</scope>
</reference>
<evidence type="ECO:0000259" key="2">
    <source>
        <dbReference type="Pfam" id="PF00501"/>
    </source>
</evidence>
<accession>W1PZ51</accession>
<keyword evidence="1" id="KW-0436">Ligase</keyword>
<sequence>MDPKSGFCRDNNTFYSLRPTPNLPPLGLTSYIFSLIPNPPLSSPALVDASAKSHLSYGDLRSLVSSISFSLQSEFAIQKDDVVLILSPPSIYVPIIYLSFLSLGAIISPSNPVSTKSEIEHQIQISKPVLIFSHSSTAHKIPAQNRVILIDSHKFHRLIESPRSSPKRVTIEPDDPATILYSSGTTGGVKGVILTHRNYTAVLAELWAARVEKRTCLFITVPIFHVFGFTACLKGLAFGETVVLMGEGTFEVRFVCRAVEEWRVTHLAAAPPVLAAIGRGDEAVGFDLGSLEVVGSGLGKEVIGRFRARFPWLRVVQRYGLTETSGGIYRTLTPEECLRYGSSGRLSGGFEVRIVDPNTLQPLPPCHKGELWVRGPTIMKGYIGNEEATTSILDSEGWLKTGDLCYIDNEGYLFVVDRLKELIKYKAYQVIILIRCSLSLSISYDAVLNPCIQVAPADLEGILLSHLEIADAAVVPYPDEEAG</sequence>
<dbReference type="AlphaFoldDB" id="W1PZ51"/>
<organism evidence="3 4">
    <name type="scientific">Amborella trichopoda</name>
    <dbReference type="NCBI Taxonomy" id="13333"/>
    <lineage>
        <taxon>Eukaryota</taxon>
        <taxon>Viridiplantae</taxon>
        <taxon>Streptophyta</taxon>
        <taxon>Embryophyta</taxon>
        <taxon>Tracheophyta</taxon>
        <taxon>Spermatophyta</taxon>
        <taxon>Magnoliopsida</taxon>
        <taxon>Amborellales</taxon>
        <taxon>Amborellaceae</taxon>
        <taxon>Amborella</taxon>
    </lineage>
</organism>
<keyword evidence="4" id="KW-1185">Reference proteome</keyword>
<dbReference type="SUPFAM" id="SSF56801">
    <property type="entry name" value="Acetyl-CoA synthetase-like"/>
    <property type="match status" value="1"/>
</dbReference>
<dbReference type="EMBL" id="KI392567">
    <property type="protein sequence ID" value="ERN13643.1"/>
    <property type="molecule type" value="Genomic_DNA"/>
</dbReference>
<dbReference type="OMA" id="DRICVHV"/>
<dbReference type="Gene3D" id="3.40.50.12780">
    <property type="entry name" value="N-terminal domain of ligase-like"/>
    <property type="match status" value="1"/>
</dbReference>
<dbReference type="STRING" id="13333.W1PZ51"/>
<dbReference type="eggNOG" id="KOG1176">
    <property type="taxonomic scope" value="Eukaryota"/>
</dbReference>
<name>W1PZ51_AMBTC</name>
<proteinExistence type="predicted"/>
<dbReference type="Proteomes" id="UP000017836">
    <property type="component" value="Unassembled WGS sequence"/>
</dbReference>